<evidence type="ECO:0008006" key="4">
    <source>
        <dbReference type="Google" id="ProtNLM"/>
    </source>
</evidence>
<gene>
    <name evidence="2" type="ORF">MCHLDSM_04662</name>
</gene>
<evidence type="ECO:0000313" key="2">
    <source>
        <dbReference type="EMBL" id="KMO71223.1"/>
    </source>
</evidence>
<organism evidence="2 3">
    <name type="scientific">Mycolicibacterium chlorophenolicum</name>
    <dbReference type="NCBI Taxonomy" id="37916"/>
    <lineage>
        <taxon>Bacteria</taxon>
        <taxon>Bacillati</taxon>
        <taxon>Actinomycetota</taxon>
        <taxon>Actinomycetes</taxon>
        <taxon>Mycobacteriales</taxon>
        <taxon>Mycobacteriaceae</taxon>
        <taxon>Mycolicibacterium</taxon>
    </lineage>
</organism>
<keyword evidence="3" id="KW-1185">Reference proteome</keyword>
<dbReference type="STRING" id="37916.MCHLDSM_04662"/>
<reference evidence="2 3" key="1">
    <citation type="journal article" date="2015" name="Genome Biol. Evol.">
        <title>Characterization of Three Mycobacterium spp. with Potential Use in Bioremediation by Genome Sequencing and Comparative Genomics.</title>
        <authorList>
            <person name="Das S."/>
            <person name="Pettersson B.M."/>
            <person name="Behra P.R."/>
            <person name="Ramesh M."/>
            <person name="Dasgupta S."/>
            <person name="Bhattacharya A."/>
            <person name="Kirsebom L.A."/>
        </authorList>
    </citation>
    <scope>NUCLEOTIDE SEQUENCE [LARGE SCALE GENOMIC DNA]</scope>
    <source>
        <strain evidence="2 3">DSM 43826</strain>
    </source>
</reference>
<dbReference type="EMBL" id="JYNL01000059">
    <property type="protein sequence ID" value="KMO71223.1"/>
    <property type="molecule type" value="Genomic_DNA"/>
</dbReference>
<protein>
    <recommendedName>
        <fullName evidence="4">YHS domain protein</fullName>
    </recommendedName>
</protein>
<feature type="region of interest" description="Disordered" evidence="1">
    <location>
        <begin position="1"/>
        <end position="30"/>
    </location>
</feature>
<dbReference type="AlphaFoldDB" id="A0A0J6VP34"/>
<dbReference type="RefSeq" id="WP_082169012.1">
    <property type="nucleotide sequence ID" value="NZ_JYNL01000059.1"/>
</dbReference>
<evidence type="ECO:0000313" key="3">
    <source>
        <dbReference type="Proteomes" id="UP000036513"/>
    </source>
</evidence>
<proteinExistence type="predicted"/>
<accession>A0A0J6VP34</accession>
<feature type="compositionally biased region" description="Low complexity" evidence="1">
    <location>
        <begin position="1"/>
        <end position="10"/>
    </location>
</feature>
<comment type="caution">
    <text evidence="2">The sequence shown here is derived from an EMBL/GenBank/DDBJ whole genome shotgun (WGS) entry which is preliminary data.</text>
</comment>
<name>A0A0J6VP34_9MYCO</name>
<sequence>MTDHGAATGTSHHHHEHEHDHDSVDPGVDAAECPVMPGRFVAKAKAEAKGWVRQYAGRTYWLCCAGCVPKPRSTDKLVGRGVSE</sequence>
<dbReference type="PATRIC" id="fig|37916.4.peg.4662"/>
<dbReference type="Proteomes" id="UP000036513">
    <property type="component" value="Unassembled WGS sequence"/>
</dbReference>
<evidence type="ECO:0000256" key="1">
    <source>
        <dbReference type="SAM" id="MobiDB-lite"/>
    </source>
</evidence>